<organism evidence="1 2">
    <name type="scientific">Roseivivax halotolerans</name>
    <dbReference type="NCBI Taxonomy" id="93684"/>
    <lineage>
        <taxon>Bacteria</taxon>
        <taxon>Pseudomonadati</taxon>
        <taxon>Pseudomonadota</taxon>
        <taxon>Alphaproteobacteria</taxon>
        <taxon>Rhodobacterales</taxon>
        <taxon>Roseobacteraceae</taxon>
        <taxon>Roseivivax</taxon>
    </lineage>
</organism>
<proteinExistence type="predicted"/>
<evidence type="ECO:0000313" key="1">
    <source>
        <dbReference type="EMBL" id="SFQ30909.1"/>
    </source>
</evidence>
<reference evidence="2" key="1">
    <citation type="submission" date="2016-10" db="EMBL/GenBank/DDBJ databases">
        <authorList>
            <person name="Varghese N."/>
            <person name="Submissions S."/>
        </authorList>
    </citation>
    <scope>NUCLEOTIDE SEQUENCE [LARGE SCALE GENOMIC DNA]</scope>
    <source>
        <strain evidence="2">JCM 10271</strain>
    </source>
</reference>
<protein>
    <submittedName>
        <fullName evidence="1">Uncharacterized protein</fullName>
    </submittedName>
</protein>
<dbReference type="EMBL" id="FOXV01000003">
    <property type="protein sequence ID" value="SFQ30909.1"/>
    <property type="molecule type" value="Genomic_DNA"/>
</dbReference>
<keyword evidence="2" id="KW-1185">Reference proteome</keyword>
<name>A0A1I5XG15_9RHOB</name>
<evidence type="ECO:0000313" key="2">
    <source>
        <dbReference type="Proteomes" id="UP000243106"/>
    </source>
</evidence>
<dbReference type="Proteomes" id="UP000243106">
    <property type="component" value="Unassembled WGS sequence"/>
</dbReference>
<dbReference type="AlphaFoldDB" id="A0A1I5XG15"/>
<accession>A0A1I5XG15</accession>
<gene>
    <name evidence="1" type="ORF">SAMN05421853_103375</name>
</gene>
<sequence>MHPTRITAGINRGNERPLETMLRCFAGSSRPFTLEIEAEDAEQLNTAIVQAAHSLGDPDRVSAIRLAANAICAELDIEPRPVEPAKLH</sequence>